<dbReference type="InterPro" id="IPR036388">
    <property type="entry name" value="WH-like_DNA-bd_sf"/>
</dbReference>
<evidence type="ECO:0000313" key="4">
    <source>
        <dbReference type="EMBL" id="SFQ19908.1"/>
    </source>
</evidence>
<dbReference type="InterPro" id="IPR036390">
    <property type="entry name" value="WH_DNA-bd_sf"/>
</dbReference>
<feature type="binding site" evidence="1">
    <location>
        <position position="154"/>
    </location>
    <ligand>
        <name>Ni(2+)</name>
        <dbReference type="ChEBI" id="CHEBI:49786"/>
    </ligand>
</feature>
<dbReference type="InterPro" id="IPR004173">
    <property type="entry name" value="3H_domain"/>
</dbReference>
<dbReference type="AlphaFoldDB" id="A0A1I5WK17"/>
<keyword evidence="5" id="KW-1185">Reference proteome</keyword>
<keyword evidence="1" id="KW-0533">Nickel</keyword>
<dbReference type="InterPro" id="IPR035922">
    <property type="entry name" value="3H_dom_sf"/>
</dbReference>
<dbReference type="SUPFAM" id="SSF75500">
    <property type="entry name" value="Putative transcriptional regulator TM1602, C-terminal domain"/>
    <property type="match status" value="1"/>
</dbReference>
<name>A0A1I5WK17_9LACT</name>
<dbReference type="Proteomes" id="UP000199136">
    <property type="component" value="Unassembled WGS sequence"/>
</dbReference>
<dbReference type="Pfam" id="PF08279">
    <property type="entry name" value="HTH_11"/>
    <property type="match status" value="1"/>
</dbReference>
<organism evidence="4 5">
    <name type="scientific">Desemzia incerta</name>
    <dbReference type="NCBI Taxonomy" id="82801"/>
    <lineage>
        <taxon>Bacteria</taxon>
        <taxon>Bacillati</taxon>
        <taxon>Bacillota</taxon>
        <taxon>Bacilli</taxon>
        <taxon>Lactobacillales</taxon>
        <taxon>Carnobacteriaceae</taxon>
        <taxon>Desemzia</taxon>
    </lineage>
</organism>
<feature type="binding site" evidence="1">
    <location>
        <position position="152"/>
    </location>
    <ligand>
        <name>Ni(2+)</name>
        <dbReference type="ChEBI" id="CHEBI:49786"/>
    </ligand>
</feature>
<evidence type="ECO:0000259" key="3">
    <source>
        <dbReference type="Pfam" id="PF08279"/>
    </source>
</evidence>
<dbReference type="GO" id="GO:0046872">
    <property type="term" value="F:metal ion binding"/>
    <property type="evidence" value="ECO:0007669"/>
    <property type="project" value="UniProtKB-KW"/>
</dbReference>
<dbReference type="PANTHER" id="PTHR40068:SF1">
    <property type="entry name" value="TRANSCRIPTION REPRESSOR NIAR-RELATED"/>
    <property type="match status" value="1"/>
</dbReference>
<accession>A0A1I5WK17</accession>
<dbReference type="Gene3D" id="1.10.10.10">
    <property type="entry name" value="Winged helix-like DNA-binding domain superfamily/Winged helix DNA-binding domain"/>
    <property type="match status" value="1"/>
</dbReference>
<keyword evidence="1" id="KW-0479">Metal-binding</keyword>
<dbReference type="InterPro" id="IPR013196">
    <property type="entry name" value="HTH_11"/>
</dbReference>
<proteinExistence type="predicted"/>
<dbReference type="PANTHER" id="PTHR40068">
    <property type="entry name" value="TRANSCRIPTION REPRESSOR NIAR-RELATED"/>
    <property type="match status" value="1"/>
</dbReference>
<dbReference type="STRING" id="82801.SAMN04488506_0922"/>
<dbReference type="EMBL" id="FOXW01000003">
    <property type="protein sequence ID" value="SFQ19908.1"/>
    <property type="molecule type" value="Genomic_DNA"/>
</dbReference>
<reference evidence="4 5" key="1">
    <citation type="submission" date="2016-10" db="EMBL/GenBank/DDBJ databases">
        <authorList>
            <person name="de Groot N.N."/>
        </authorList>
    </citation>
    <scope>NUCLEOTIDE SEQUENCE [LARGE SCALE GENOMIC DNA]</scope>
    <source>
        <strain evidence="4 5">DSM 20581</strain>
    </source>
</reference>
<evidence type="ECO:0008006" key="6">
    <source>
        <dbReference type="Google" id="ProtNLM"/>
    </source>
</evidence>
<dbReference type="InterPro" id="IPR026043">
    <property type="entry name" value="NadR"/>
</dbReference>
<feature type="binding site" evidence="1">
    <location>
        <position position="93"/>
    </location>
    <ligand>
        <name>Ni(2+)</name>
        <dbReference type="ChEBI" id="CHEBI:49786"/>
    </ligand>
</feature>
<sequence length="180" mass="19992">MDKIMDAAQRRESIIARLRQESEPFSASKLAKQLGVSRQVIVGDVSLLRASGVDIIATPRGYVLDAAARSKNTHRQYTGTIACQHTGNQTKQELYAVVDKGGELLDVIVEHPIYGELAGRLNIASRKDADRFTKRVLETETGLLSDLTNGIHLHTIACEDSETFEEIKEELKRLNILYVS</sequence>
<dbReference type="SUPFAM" id="SSF46785">
    <property type="entry name" value="Winged helix' DNA-binding domain"/>
    <property type="match status" value="1"/>
</dbReference>
<feature type="domain" description="Helix-turn-helix type 11" evidence="3">
    <location>
        <begin position="10"/>
        <end position="62"/>
    </location>
</feature>
<evidence type="ECO:0000313" key="5">
    <source>
        <dbReference type="Proteomes" id="UP000199136"/>
    </source>
</evidence>
<evidence type="ECO:0000259" key="2">
    <source>
        <dbReference type="Pfam" id="PF02829"/>
    </source>
</evidence>
<protein>
    <recommendedName>
        <fullName evidence="6">Transcriptional regulator</fullName>
    </recommendedName>
</protein>
<dbReference type="Pfam" id="PF02829">
    <property type="entry name" value="3H"/>
    <property type="match status" value="1"/>
</dbReference>
<gene>
    <name evidence="4" type="ORF">SAMN04488506_0922</name>
</gene>
<dbReference type="PIRSF" id="PIRSF037847">
    <property type="entry name" value="NiaR"/>
    <property type="match status" value="1"/>
</dbReference>
<feature type="binding site" evidence="1">
    <location>
        <position position="85"/>
    </location>
    <ligand>
        <name>Ni(2+)</name>
        <dbReference type="ChEBI" id="CHEBI:49786"/>
    </ligand>
</feature>
<evidence type="ECO:0000256" key="1">
    <source>
        <dbReference type="PIRSR" id="PIRSR037847-1"/>
    </source>
</evidence>
<feature type="domain" description="3H" evidence="2">
    <location>
        <begin position="81"/>
        <end position="177"/>
    </location>
</feature>
<dbReference type="Gene3D" id="3.30.1340.20">
    <property type="entry name" value="3H domain"/>
    <property type="match status" value="1"/>
</dbReference>